<dbReference type="Proteomes" id="UP001590951">
    <property type="component" value="Unassembled WGS sequence"/>
</dbReference>
<dbReference type="EMBL" id="JBHFEH010000022">
    <property type="protein sequence ID" value="KAL2053274.1"/>
    <property type="molecule type" value="Genomic_DNA"/>
</dbReference>
<evidence type="ECO:0000313" key="1">
    <source>
        <dbReference type="EMBL" id="KAL2053274.1"/>
    </source>
</evidence>
<sequence>MKNDPAPAPAPVLVGGLTITPIANPPRQVVAIRIMVGRPVPITIAPEAANAMPSAYKITRSTFSRAAPGVIISGMLVAFCQMPADWPMVRKSYYFGSCWFSYFAGKLPIHGRAWGVCG</sequence>
<organism evidence="1 2">
    <name type="scientific">Lepraria finkii</name>
    <dbReference type="NCBI Taxonomy" id="1340010"/>
    <lineage>
        <taxon>Eukaryota</taxon>
        <taxon>Fungi</taxon>
        <taxon>Dikarya</taxon>
        <taxon>Ascomycota</taxon>
        <taxon>Pezizomycotina</taxon>
        <taxon>Lecanoromycetes</taxon>
        <taxon>OSLEUM clade</taxon>
        <taxon>Lecanoromycetidae</taxon>
        <taxon>Lecanorales</taxon>
        <taxon>Lecanorineae</taxon>
        <taxon>Stereocaulaceae</taxon>
        <taxon>Lepraria</taxon>
    </lineage>
</organism>
<reference evidence="1 2" key="1">
    <citation type="submission" date="2024-09" db="EMBL/GenBank/DDBJ databases">
        <title>Rethinking Asexuality: The Enigmatic Case of Functional Sexual Genes in Lepraria (Stereocaulaceae).</title>
        <authorList>
            <person name="Doellman M."/>
            <person name="Sun Y."/>
            <person name="Barcenas-Pena A."/>
            <person name="Lumbsch H.T."/>
            <person name="Grewe F."/>
        </authorList>
    </citation>
    <scope>NUCLEOTIDE SEQUENCE [LARGE SCALE GENOMIC DNA]</scope>
    <source>
        <strain evidence="1 2">Grewe 0041</strain>
    </source>
</reference>
<proteinExistence type="predicted"/>
<comment type="caution">
    <text evidence="1">The sequence shown here is derived from an EMBL/GenBank/DDBJ whole genome shotgun (WGS) entry which is preliminary data.</text>
</comment>
<evidence type="ECO:0000313" key="2">
    <source>
        <dbReference type="Proteomes" id="UP001590951"/>
    </source>
</evidence>
<accession>A0ABR4B5Z7</accession>
<name>A0ABR4B5Z7_9LECA</name>
<gene>
    <name evidence="1" type="ORF">ABVK25_006599</name>
</gene>
<protein>
    <submittedName>
        <fullName evidence="1">Uncharacterized protein</fullName>
    </submittedName>
</protein>
<keyword evidence="2" id="KW-1185">Reference proteome</keyword>